<evidence type="ECO:0000313" key="2">
    <source>
        <dbReference type="Proteomes" id="UP000760860"/>
    </source>
</evidence>
<reference evidence="1" key="1">
    <citation type="submission" date="2018-05" db="EMBL/GenBank/DDBJ databases">
        <title>Effector identification in a new, highly contiguous assembly of the strawberry crown rot pathogen Phytophthora cactorum.</title>
        <authorList>
            <person name="Armitage A.D."/>
            <person name="Nellist C.F."/>
            <person name="Bates H."/>
            <person name="Vickerstaff R.J."/>
            <person name="Harrison R.J."/>
        </authorList>
    </citation>
    <scope>NUCLEOTIDE SEQUENCE</scope>
    <source>
        <strain evidence="1">P421</strain>
    </source>
</reference>
<dbReference type="AlphaFoldDB" id="A0A8T1LLQ7"/>
<proteinExistence type="predicted"/>
<sequence>MDSHSAGKCPSCWLNDLNDHSNVSLCVSMLVTQDSPEGARQAMTSLANPISYQFTLSGILHELLQVFQSGDAVASFFQVQLFSPRRSITQSVVIPSRLVSFALLVMVERLDDDVEDRRQSGEAAQEYRMVSTTYGLFFASIR</sequence>
<organism evidence="1 2">
    <name type="scientific">Phytophthora cactorum</name>
    <dbReference type="NCBI Taxonomy" id="29920"/>
    <lineage>
        <taxon>Eukaryota</taxon>
        <taxon>Sar</taxon>
        <taxon>Stramenopiles</taxon>
        <taxon>Oomycota</taxon>
        <taxon>Peronosporomycetes</taxon>
        <taxon>Peronosporales</taxon>
        <taxon>Peronosporaceae</taxon>
        <taxon>Phytophthora</taxon>
    </lineage>
</organism>
<accession>A0A8T1LLQ7</accession>
<dbReference type="Proteomes" id="UP000760860">
    <property type="component" value="Unassembled WGS sequence"/>
</dbReference>
<protein>
    <submittedName>
        <fullName evidence="1">Uncharacterized protein</fullName>
    </submittedName>
</protein>
<comment type="caution">
    <text evidence="1">The sequence shown here is derived from an EMBL/GenBank/DDBJ whole genome shotgun (WGS) entry which is preliminary data.</text>
</comment>
<name>A0A8T1LLQ7_9STRA</name>
<evidence type="ECO:0000313" key="1">
    <source>
        <dbReference type="EMBL" id="KAG3228380.1"/>
    </source>
</evidence>
<dbReference type="EMBL" id="RCMV01000016">
    <property type="protein sequence ID" value="KAG3228380.1"/>
    <property type="molecule type" value="Genomic_DNA"/>
</dbReference>
<gene>
    <name evidence="1" type="ORF">PC129_g1054</name>
</gene>